<name>A0ACB9PJW1_BAUVA</name>
<reference evidence="1 2" key="1">
    <citation type="journal article" date="2022" name="DNA Res.">
        <title>Chromosomal-level genome assembly of the orchid tree Bauhinia variegata (Leguminosae; Cercidoideae) supports the allotetraploid origin hypothesis of Bauhinia.</title>
        <authorList>
            <person name="Zhong Y."/>
            <person name="Chen Y."/>
            <person name="Zheng D."/>
            <person name="Pang J."/>
            <person name="Liu Y."/>
            <person name="Luo S."/>
            <person name="Meng S."/>
            <person name="Qian L."/>
            <person name="Wei D."/>
            <person name="Dai S."/>
            <person name="Zhou R."/>
        </authorList>
    </citation>
    <scope>NUCLEOTIDE SEQUENCE [LARGE SCALE GENOMIC DNA]</scope>
    <source>
        <strain evidence="1">BV-YZ2020</strain>
    </source>
</reference>
<evidence type="ECO:0000313" key="2">
    <source>
        <dbReference type="Proteomes" id="UP000828941"/>
    </source>
</evidence>
<proteinExistence type="predicted"/>
<sequence>MFLRSGRILSSRQDQAELEERFNINPLFKPDITSEREMATLKQLAEPDLTIQPLAIAYHAIVVPLKLNSGFINLLPKFCGRPGENPYRHINEFMITCSTIQQEGVTEDQVKPRVFPFTLEDAAKDWLYYLMPGSITSWQQLHKMFLENFFLASRIV</sequence>
<organism evidence="1 2">
    <name type="scientific">Bauhinia variegata</name>
    <name type="common">Purple orchid tree</name>
    <name type="synonym">Phanera variegata</name>
    <dbReference type="NCBI Taxonomy" id="167791"/>
    <lineage>
        <taxon>Eukaryota</taxon>
        <taxon>Viridiplantae</taxon>
        <taxon>Streptophyta</taxon>
        <taxon>Embryophyta</taxon>
        <taxon>Tracheophyta</taxon>
        <taxon>Spermatophyta</taxon>
        <taxon>Magnoliopsida</taxon>
        <taxon>eudicotyledons</taxon>
        <taxon>Gunneridae</taxon>
        <taxon>Pentapetalae</taxon>
        <taxon>rosids</taxon>
        <taxon>fabids</taxon>
        <taxon>Fabales</taxon>
        <taxon>Fabaceae</taxon>
        <taxon>Cercidoideae</taxon>
        <taxon>Cercideae</taxon>
        <taxon>Bauhiniinae</taxon>
        <taxon>Bauhinia</taxon>
    </lineage>
</organism>
<evidence type="ECO:0000313" key="1">
    <source>
        <dbReference type="EMBL" id="KAI4347761.1"/>
    </source>
</evidence>
<dbReference type="Proteomes" id="UP000828941">
    <property type="component" value="Chromosome 4"/>
</dbReference>
<dbReference type="EMBL" id="CM039429">
    <property type="protein sequence ID" value="KAI4347761.1"/>
    <property type="molecule type" value="Genomic_DNA"/>
</dbReference>
<keyword evidence="2" id="KW-1185">Reference proteome</keyword>
<comment type="caution">
    <text evidence="1">The sequence shown here is derived from an EMBL/GenBank/DDBJ whole genome shotgun (WGS) entry which is preliminary data.</text>
</comment>
<accession>A0ACB9PJW1</accession>
<gene>
    <name evidence="1" type="ORF">L6164_008544</name>
</gene>
<protein>
    <submittedName>
        <fullName evidence="1">Uncharacterized protein</fullName>
    </submittedName>
</protein>